<dbReference type="SUPFAM" id="SSF50494">
    <property type="entry name" value="Trypsin-like serine proteases"/>
    <property type="match status" value="1"/>
</dbReference>
<protein>
    <submittedName>
        <fullName evidence="2">Uncharacterized protein</fullName>
    </submittedName>
</protein>
<dbReference type="VEuPathDB" id="VectorBase:GBRI022283"/>
<accession>A0A1A9WJT1</accession>
<reference evidence="3" key="1">
    <citation type="submission" date="2014-03" db="EMBL/GenBank/DDBJ databases">
        <authorList>
            <person name="Aksoy S."/>
            <person name="Warren W."/>
            <person name="Wilson R.K."/>
        </authorList>
    </citation>
    <scope>NUCLEOTIDE SEQUENCE [LARGE SCALE GENOMIC DNA]</scope>
    <source>
        <strain evidence="3">IAEA</strain>
    </source>
</reference>
<evidence type="ECO:0000313" key="2">
    <source>
        <dbReference type="EnsemblMetazoa" id="GBRI022283-PA"/>
    </source>
</evidence>
<feature type="chain" id="PRO_5008400395" evidence="1">
    <location>
        <begin position="26"/>
        <end position="570"/>
    </location>
</feature>
<name>A0A1A9WJT1_9MUSC</name>
<organism evidence="2 3">
    <name type="scientific">Glossina brevipalpis</name>
    <dbReference type="NCBI Taxonomy" id="37001"/>
    <lineage>
        <taxon>Eukaryota</taxon>
        <taxon>Metazoa</taxon>
        <taxon>Ecdysozoa</taxon>
        <taxon>Arthropoda</taxon>
        <taxon>Hexapoda</taxon>
        <taxon>Insecta</taxon>
        <taxon>Pterygota</taxon>
        <taxon>Neoptera</taxon>
        <taxon>Endopterygota</taxon>
        <taxon>Diptera</taxon>
        <taxon>Brachycera</taxon>
        <taxon>Muscomorpha</taxon>
        <taxon>Hippoboscoidea</taxon>
        <taxon>Glossinidae</taxon>
        <taxon>Glossina</taxon>
    </lineage>
</organism>
<evidence type="ECO:0000313" key="3">
    <source>
        <dbReference type="Proteomes" id="UP000091820"/>
    </source>
</evidence>
<keyword evidence="3" id="KW-1185">Reference proteome</keyword>
<dbReference type="STRING" id="37001.A0A1A9WJT1"/>
<keyword evidence="1" id="KW-0732">Signal</keyword>
<reference evidence="2" key="2">
    <citation type="submission" date="2020-05" db="UniProtKB">
        <authorList>
            <consortium name="EnsemblMetazoa"/>
        </authorList>
    </citation>
    <scope>IDENTIFICATION</scope>
    <source>
        <strain evidence="2">IAEA</strain>
    </source>
</reference>
<sequence>MSIYSRKFQFFLIIIFNFFIKYSSESNENNACDKATGEEFLPNVQDSTEYRKWENNDRNFLVMVVWFNTDSKTWDKRLGCIISEYIILTADVYGLIENDKRSGGFCLFSFSMDIPSTDIIRWRKWRRYIRQDDPIEYAITLIELDEKIIWGIKYCFLNFYMAEYPLETNDKSYMFAMKDNDTYYRKVVNLVQTQIDEFFKSRSKKPDDLLLVKLAQEDKCQENTYFERGSPVVFRKKLIGLFYQGCDDGAKSLPFSNIRGRADWINAQKRRFMIEKYPYLTGHVVFYGEKNDQQFTIKGIATILSDKFIITNYIRNAQSDTGYWILPKEFRFSNSSEITKDAIPFDKVYAFNNKRSSSISLDSGSQLTVIKLKRDIDLKNQKEKKKVIFLNSKYPLAGSKCFVITALNNYNKHVDFTYDYNLHFSPNDVKLVQIEIALWKYADCKEYYEKMQPTQFCFLMHHTIDEGNHCHHIMGGSPVFCDSLFMGVVNDVNDDCKQEKPRRCTNIYDYKKWIENRKSNIDIVAKAKEHGYSGIKTSEMEWDDHTAGGGNKCEYSVIKIFFALINSIAA</sequence>
<dbReference type="AlphaFoldDB" id="A0A1A9WJT1"/>
<evidence type="ECO:0000256" key="1">
    <source>
        <dbReference type="SAM" id="SignalP"/>
    </source>
</evidence>
<dbReference type="Gene3D" id="2.40.10.10">
    <property type="entry name" value="Trypsin-like serine proteases"/>
    <property type="match status" value="1"/>
</dbReference>
<feature type="signal peptide" evidence="1">
    <location>
        <begin position="1"/>
        <end position="25"/>
    </location>
</feature>
<proteinExistence type="predicted"/>
<dbReference type="Proteomes" id="UP000091820">
    <property type="component" value="Unassembled WGS sequence"/>
</dbReference>
<dbReference type="EnsemblMetazoa" id="GBRI022283-RA">
    <property type="protein sequence ID" value="GBRI022283-PA"/>
    <property type="gene ID" value="GBRI022283"/>
</dbReference>
<dbReference type="InterPro" id="IPR043504">
    <property type="entry name" value="Peptidase_S1_PA_chymotrypsin"/>
</dbReference>
<dbReference type="InterPro" id="IPR009003">
    <property type="entry name" value="Peptidase_S1_PA"/>
</dbReference>